<dbReference type="Pfam" id="PF01810">
    <property type="entry name" value="LysE"/>
    <property type="match status" value="1"/>
</dbReference>
<evidence type="ECO:0000256" key="1">
    <source>
        <dbReference type="ARBA" id="ARBA00004651"/>
    </source>
</evidence>
<evidence type="ECO:0000313" key="8">
    <source>
        <dbReference type="EMBL" id="HAT3807677.1"/>
    </source>
</evidence>
<dbReference type="PANTHER" id="PTHR30086">
    <property type="entry name" value="ARGININE EXPORTER PROTEIN ARGO"/>
    <property type="match status" value="1"/>
</dbReference>
<sequence>MVINTLMVFGATVLPIVFAPGPDILFVSSQGLASGSRAALKANMGVLLGYGMHSILAAFGLAAVVVASPVLFNGMRWFGVAYIAYLAVRMVMSAMHKSEMPPMQPAAKSVITKGFFTSFLNPKGLLVYFAILPNFISGSESVAMQSLLLSGVYIASCAVVYSGVALIFGQMSKGEYNDKRRRLGEGVAGGLLATAAMSLAFS</sequence>
<dbReference type="RefSeq" id="WP_025154148.1">
    <property type="nucleotide sequence ID" value="NZ_JAHTVY010000029.1"/>
</dbReference>
<keyword evidence="5 7" id="KW-1133">Transmembrane helix</keyword>
<organism evidence="9 10">
    <name type="scientific">Morganella morganii</name>
    <name type="common">Proteus morganii</name>
    <dbReference type="NCBI Taxonomy" id="582"/>
    <lineage>
        <taxon>Bacteria</taxon>
        <taxon>Pseudomonadati</taxon>
        <taxon>Pseudomonadota</taxon>
        <taxon>Gammaproteobacteria</taxon>
        <taxon>Enterobacterales</taxon>
        <taxon>Morganellaceae</taxon>
        <taxon>Morganella</taxon>
    </lineage>
</organism>
<dbReference type="EMBL" id="DACSWI010000001">
    <property type="protein sequence ID" value="HAT3807677.1"/>
    <property type="molecule type" value="Genomic_DNA"/>
</dbReference>
<reference evidence="9 10" key="1">
    <citation type="submission" date="2015-02" db="EMBL/GenBank/DDBJ databases">
        <title>Whole genome shotgun sequencing of cultured foodborne pathogen.</title>
        <authorList>
            <person name="Timme R."/>
            <person name="Allard M.W."/>
            <person name="Strain E."/>
            <person name="Evans P.S."/>
            <person name="Brown E."/>
        </authorList>
    </citation>
    <scope>NUCLEOTIDE SEQUENCE [LARGE SCALE GENOMIC DNA]</scope>
    <source>
        <strain evidence="9 10">GCSL-TSO-24</strain>
    </source>
</reference>
<evidence type="ECO:0000256" key="6">
    <source>
        <dbReference type="ARBA" id="ARBA00023136"/>
    </source>
</evidence>
<dbReference type="InterPro" id="IPR001123">
    <property type="entry name" value="LeuE-type"/>
</dbReference>
<proteinExistence type="predicted"/>
<evidence type="ECO:0000256" key="7">
    <source>
        <dbReference type="SAM" id="Phobius"/>
    </source>
</evidence>
<keyword evidence="4" id="KW-0029">Amino-acid transport</keyword>
<evidence type="ECO:0000313" key="10">
    <source>
        <dbReference type="Proteomes" id="UP000032582"/>
    </source>
</evidence>
<protein>
    <submittedName>
        <fullName evidence="9">Amino acid transporter</fullName>
    </submittedName>
    <submittedName>
        <fullName evidence="8">LysE family translocator</fullName>
    </submittedName>
</protein>
<evidence type="ECO:0000256" key="3">
    <source>
        <dbReference type="ARBA" id="ARBA00022692"/>
    </source>
</evidence>
<accession>A0A0D8LDR8</accession>
<evidence type="ECO:0000256" key="4">
    <source>
        <dbReference type="ARBA" id="ARBA00022970"/>
    </source>
</evidence>
<comment type="subcellular location">
    <subcellularLocation>
        <location evidence="1">Cell membrane</location>
        <topology evidence="1">Multi-pass membrane protein</topology>
    </subcellularLocation>
</comment>
<gene>
    <name evidence="8" type="ORF">I8608_000471</name>
    <name evidence="9" type="ORF">UA45_02970</name>
</gene>
<keyword evidence="6 7" id="KW-0472">Membrane</keyword>
<dbReference type="EMBL" id="JZSH01000016">
    <property type="protein sequence ID" value="KJF78908.1"/>
    <property type="molecule type" value="Genomic_DNA"/>
</dbReference>
<keyword evidence="4" id="KW-0813">Transport</keyword>
<dbReference type="PATRIC" id="fig|582.24.peg.890"/>
<dbReference type="Proteomes" id="UP000032582">
    <property type="component" value="Unassembled WGS sequence"/>
</dbReference>
<feature type="transmembrane region" description="Helical" evidence="7">
    <location>
        <begin position="115"/>
        <end position="136"/>
    </location>
</feature>
<keyword evidence="2" id="KW-1003">Cell membrane</keyword>
<evidence type="ECO:0000256" key="5">
    <source>
        <dbReference type="ARBA" id="ARBA00022989"/>
    </source>
</evidence>
<reference evidence="8" key="2">
    <citation type="journal article" date="2018" name="Genome Biol.">
        <title>SKESA: strategic k-mer extension for scrupulous assemblies.</title>
        <authorList>
            <person name="Souvorov A."/>
            <person name="Agarwala R."/>
            <person name="Lipman D.J."/>
        </authorList>
    </citation>
    <scope>NUCLEOTIDE SEQUENCE</scope>
    <source>
        <strain evidence="8">Morganella morganii ARLG-3209</strain>
    </source>
</reference>
<dbReference type="GO" id="GO:0005886">
    <property type="term" value="C:plasma membrane"/>
    <property type="evidence" value="ECO:0007669"/>
    <property type="project" value="UniProtKB-SubCell"/>
</dbReference>
<evidence type="ECO:0000256" key="2">
    <source>
        <dbReference type="ARBA" id="ARBA00022475"/>
    </source>
</evidence>
<feature type="transmembrane region" description="Helical" evidence="7">
    <location>
        <begin position="183"/>
        <end position="201"/>
    </location>
</feature>
<feature type="transmembrane region" description="Helical" evidence="7">
    <location>
        <begin position="148"/>
        <end position="171"/>
    </location>
</feature>
<dbReference type="GO" id="GO:0015171">
    <property type="term" value="F:amino acid transmembrane transporter activity"/>
    <property type="evidence" value="ECO:0007669"/>
    <property type="project" value="TreeGrafter"/>
</dbReference>
<dbReference type="Proteomes" id="UP000865968">
    <property type="component" value="Unassembled WGS sequence"/>
</dbReference>
<dbReference type="AlphaFoldDB" id="A0A0D8LDR8"/>
<dbReference type="PANTHER" id="PTHR30086:SF20">
    <property type="entry name" value="ARGININE EXPORTER PROTEIN ARGO-RELATED"/>
    <property type="match status" value="1"/>
</dbReference>
<evidence type="ECO:0000313" key="9">
    <source>
        <dbReference type="EMBL" id="KJF78908.1"/>
    </source>
</evidence>
<feature type="transmembrane region" description="Helical" evidence="7">
    <location>
        <begin position="77"/>
        <end position="95"/>
    </location>
</feature>
<feature type="transmembrane region" description="Helical" evidence="7">
    <location>
        <begin position="47"/>
        <end position="71"/>
    </location>
</feature>
<comment type="caution">
    <text evidence="9">The sequence shown here is derived from an EMBL/GenBank/DDBJ whole genome shotgun (WGS) entry which is preliminary data.</text>
</comment>
<keyword evidence="3 7" id="KW-0812">Transmembrane</keyword>
<name>A0A0D8LDR8_MORMO</name>
<reference evidence="8" key="3">
    <citation type="submission" date="2020-10" db="EMBL/GenBank/DDBJ databases">
        <authorList>
            <consortium name="NCBI Pathogen Detection Project"/>
        </authorList>
    </citation>
    <scope>NUCLEOTIDE SEQUENCE</scope>
    <source>
        <strain evidence="8">Morganella morganii ARLG-3209</strain>
    </source>
</reference>
<feature type="transmembrane region" description="Helical" evidence="7">
    <location>
        <begin position="6"/>
        <end position="26"/>
    </location>
</feature>